<evidence type="ECO:0000313" key="38">
    <source>
        <dbReference type="RefSeq" id="XP_023987609.2"/>
    </source>
</evidence>
<evidence type="ECO:0000256" key="16">
    <source>
        <dbReference type="ARBA" id="ARBA00022786"/>
    </source>
</evidence>
<dbReference type="InterPro" id="IPR013083">
    <property type="entry name" value="Znf_RING/FYVE/PHD"/>
</dbReference>
<evidence type="ECO:0000256" key="12">
    <source>
        <dbReference type="ARBA" id="ARBA00022679"/>
    </source>
</evidence>
<dbReference type="CDD" id="cd16509">
    <property type="entry name" value="RING-HC_HLTF"/>
    <property type="match status" value="1"/>
</dbReference>
<dbReference type="SMART" id="SM00910">
    <property type="entry name" value="HIRAN"/>
    <property type="match status" value="1"/>
</dbReference>
<gene>
    <name evidence="38" type="primary">HLTF</name>
</gene>
<dbReference type="GO" id="GO:0005737">
    <property type="term" value="C:cytoplasm"/>
    <property type="evidence" value="ECO:0007669"/>
    <property type="project" value="UniProtKB-SubCell"/>
</dbReference>
<dbReference type="InterPro" id="IPR000330">
    <property type="entry name" value="SNF2_N"/>
</dbReference>
<evidence type="ECO:0000256" key="8">
    <source>
        <dbReference type="ARBA" id="ARBA00022481"/>
    </source>
</evidence>
<keyword evidence="17" id="KW-0378">Hydrolase</keyword>
<dbReference type="GeneID" id="102975970"/>
<dbReference type="GO" id="GO:0004386">
    <property type="term" value="F:helicase activity"/>
    <property type="evidence" value="ECO:0007669"/>
    <property type="project" value="UniProtKB-KW"/>
</dbReference>
<dbReference type="GO" id="GO:0005730">
    <property type="term" value="C:nucleolus"/>
    <property type="evidence" value="ECO:0007669"/>
    <property type="project" value="UniProtKB-SubCell"/>
</dbReference>
<evidence type="ECO:0000256" key="21">
    <source>
        <dbReference type="ARBA" id="ARBA00022843"/>
    </source>
</evidence>
<feature type="domain" description="Helicase ATP-binding" evidence="35">
    <location>
        <begin position="580"/>
        <end position="724"/>
    </location>
</feature>
<evidence type="ECO:0000256" key="33">
    <source>
        <dbReference type="SAM" id="MobiDB-lite"/>
    </source>
</evidence>
<dbReference type="InParanoid" id="A0A2Y9TH61"/>
<dbReference type="PANTHER" id="PTHR45626:SF17">
    <property type="entry name" value="HELICASE-LIKE TRANSCRIPTION FACTOR"/>
    <property type="match status" value="1"/>
</dbReference>
<comment type="pathway">
    <text evidence="5">Protein modification; protein ubiquitination.</text>
</comment>
<keyword evidence="37" id="KW-1185">Reference proteome</keyword>
<keyword evidence="8" id="KW-0488">Methylation</keyword>
<feature type="region of interest" description="Disordered" evidence="33">
    <location>
        <begin position="457"/>
        <end position="548"/>
    </location>
</feature>
<sequence length="1127" mass="126382">MEPPLQPGPPPPVFESLRGAELLTLLCSTWLVSVGPSSGLDVPGASHKASLASHITAGRRLRRRLARLAASYLAEARSCFGPRNLSQAFRPRGLEGGLSRRLENDPGLLSSSRHPLSAMSWIQFKRDPVWKYLQTVQYGVHGNFPRLSYPTFFPRFEFQDIIPPDDFLTSDEELDSVLFGTLRGHVVGLRYYTGVVNNNEMVALQRDPDNPYDKNAIKVNNVNGNQVGHIKKDLAAALAYIMDNKLAQVEGVVPFGANNAFTMPLHMTFWGKEENRKAVLDQLKKHGFKLGPAPKTLGFSLESGWGSGRAGPSYSMPVHAAVQMTTEQLKTEFDKLFEDLKEDDKTQEMEPAEAIETPLLPHQKQALAWMVSRENSKELPPFWEQRSDLYYNTITNFSEKDRPENVHGGILADDMGLGKTLTAIAVILTNFHDGKSLPIERIKKNQLKKECNVYDESMKLGGNNTSEKADGLIKGSRCSGEPSISDVKGKNKYPKSEFSSSRPKRRKTAVQYTESSDSEETETNELPQKLKGKLKNTQSETKIREKAGSSKVKEDAEFACALTSSTPATKKKMLKKRASAVESSKKTDIEERPRTTLIICPLSVLSNWIDQFGQHIKSDVHLNFYVYYGPDRVRDPALLSKQDIVLTTYNILTHDYGTKADSPLHSIRWLRVILDEGHAIRNPNAQQTKAVLDLEAERRWVLTGTPIQNSLKDLWSLLSFLKLKPFLDREWWHRTIQRPVTMGDEGGLRRLQSLIKNITLRRTKTSKIRGKPVLELPERKVFIQHITLSDEERKIYQSVKNEGRATIGRYFNEGTVLAHYADVLGLLLRLRQICCHTHLLTNAVSPSGPSGNDTPEELRKKLIRKMKLILSSGSDEECAICLDSLTVPVITHCAHVFCKPCICQVIQNEQPHAKCPLCRNDIHGDNLLECPPEELACDTEKKPNMEWTSSSKINALMHALIDLRKKNPNIKSLVVSQFTTFLSLIETPLRASGFVFTRLDGSMAQKKRVESIQCFQNTEAGSPTIMLLSLKAGGVGLNLSAASRVFLMDPAWNPAAEDQCFDRCHRLGQKQEVIITKFIVKDSVEENMLKIQNTKRELAAGAFGTKKADASEMKQAKINEIRTLIDL</sequence>
<dbReference type="FunFam" id="3.30.40.10:FF:000271">
    <property type="entry name" value="helicase-like transcription factor isoform X2"/>
    <property type="match status" value="1"/>
</dbReference>
<comment type="catalytic activity">
    <reaction evidence="1">
        <text>S-ubiquitinyl-[E2 ubiquitin-conjugating enzyme]-L-cysteine + [acceptor protein]-L-lysine = [E2 ubiquitin-conjugating enzyme]-L-cysteine + N(6)-ubiquitinyl-[acceptor protein]-L-lysine.</text>
        <dbReference type="EC" id="2.3.2.27"/>
    </reaction>
</comment>
<keyword evidence="20" id="KW-0067">ATP-binding</keyword>
<evidence type="ECO:0000256" key="2">
    <source>
        <dbReference type="ARBA" id="ARBA00004496"/>
    </source>
</evidence>
<dbReference type="SMART" id="SM00487">
    <property type="entry name" value="DEXDc"/>
    <property type="match status" value="1"/>
</dbReference>
<dbReference type="CTD" id="6596"/>
<evidence type="ECO:0000256" key="19">
    <source>
        <dbReference type="ARBA" id="ARBA00022833"/>
    </source>
</evidence>
<evidence type="ECO:0000256" key="10">
    <source>
        <dbReference type="ARBA" id="ARBA00022499"/>
    </source>
</evidence>
<dbReference type="GO" id="GO:0006281">
    <property type="term" value="P:DNA repair"/>
    <property type="evidence" value="ECO:0007669"/>
    <property type="project" value="TreeGrafter"/>
</dbReference>
<keyword evidence="10" id="KW-1017">Isopeptide bond</keyword>
<dbReference type="Gene3D" id="3.40.50.300">
    <property type="entry name" value="P-loop containing nucleotide triphosphate hydrolases"/>
    <property type="match status" value="1"/>
</dbReference>
<dbReference type="GO" id="GO:0016818">
    <property type="term" value="F:hydrolase activity, acting on acid anhydrides, in phosphorus-containing anhydrides"/>
    <property type="evidence" value="ECO:0007669"/>
    <property type="project" value="InterPro"/>
</dbReference>
<dbReference type="InterPro" id="IPR049730">
    <property type="entry name" value="SNF2/RAD54-like_C"/>
</dbReference>
<dbReference type="SMART" id="SM00184">
    <property type="entry name" value="RING"/>
    <property type="match status" value="1"/>
</dbReference>
<accession>A0A2Y9TH61</accession>
<keyword evidence="24" id="KW-0010">Activator</keyword>
<dbReference type="OrthoDB" id="276744at2759"/>
<dbReference type="FunFam" id="3.40.50.10810:FF:000023">
    <property type="entry name" value="helicase-like transcription factor isoform X1"/>
    <property type="match status" value="1"/>
</dbReference>
<dbReference type="SUPFAM" id="SSF57850">
    <property type="entry name" value="RING/U-box"/>
    <property type="match status" value="1"/>
</dbReference>
<evidence type="ECO:0000256" key="27">
    <source>
        <dbReference type="ARBA" id="ARBA00023268"/>
    </source>
</evidence>
<dbReference type="FunFam" id="3.40.50.10810:FF:000027">
    <property type="entry name" value="helicase-like transcription factor isoform X3"/>
    <property type="match status" value="1"/>
</dbReference>
<evidence type="ECO:0000256" key="6">
    <source>
        <dbReference type="ARBA" id="ARBA00008438"/>
    </source>
</evidence>
<name>A0A2Y9TH61_PHYMC</name>
<protein>
    <recommendedName>
        <fullName evidence="28">Helicase-like transcription factor</fullName>
        <ecNumber evidence="7">2.3.2.27</ecNumber>
    </recommendedName>
    <alternativeName>
        <fullName evidence="29">RING-type E3 ubiquitin transferase HLTF</fullName>
    </alternativeName>
    <alternativeName>
        <fullName evidence="30">SWI/SNF-related matrix-associated actin-dependent regulator of chromatin subfamily A member 3</fullName>
    </alternativeName>
    <alternativeName>
        <fullName evidence="31">Sucrose nonfermenting protein 2-like 3</fullName>
    </alternativeName>
</protein>
<comment type="subcellular location">
    <subcellularLocation>
        <location evidence="2">Cytoplasm</location>
    </subcellularLocation>
    <subcellularLocation>
        <location evidence="3">Nucleus</location>
        <location evidence="3">Nucleolus</location>
    </subcellularLocation>
    <subcellularLocation>
        <location evidence="4">Nucleus</location>
        <location evidence="4">Nucleoplasm</location>
    </subcellularLocation>
</comment>
<evidence type="ECO:0000256" key="22">
    <source>
        <dbReference type="ARBA" id="ARBA00022853"/>
    </source>
</evidence>
<dbReference type="InterPro" id="IPR001841">
    <property type="entry name" value="Znf_RING"/>
</dbReference>
<evidence type="ECO:0000256" key="20">
    <source>
        <dbReference type="ARBA" id="ARBA00022840"/>
    </source>
</evidence>
<evidence type="ECO:0000256" key="30">
    <source>
        <dbReference type="ARBA" id="ARBA00079539"/>
    </source>
</evidence>
<dbReference type="FunFam" id="3.30.70.2330:FF:000001">
    <property type="entry name" value="helicase-like transcription factor isoform X2"/>
    <property type="match status" value="1"/>
</dbReference>
<dbReference type="GO" id="GO:0008094">
    <property type="term" value="F:ATP-dependent activity, acting on DNA"/>
    <property type="evidence" value="ECO:0007669"/>
    <property type="project" value="TreeGrafter"/>
</dbReference>
<evidence type="ECO:0000313" key="37">
    <source>
        <dbReference type="Proteomes" id="UP000248484"/>
    </source>
</evidence>
<evidence type="ECO:0000256" key="13">
    <source>
        <dbReference type="ARBA" id="ARBA00022723"/>
    </source>
</evidence>
<dbReference type="InterPro" id="IPR014001">
    <property type="entry name" value="Helicase_ATP-bd"/>
</dbReference>
<evidence type="ECO:0000256" key="7">
    <source>
        <dbReference type="ARBA" id="ARBA00012483"/>
    </source>
</evidence>
<keyword evidence="13" id="KW-0479">Metal-binding</keyword>
<evidence type="ECO:0000256" key="3">
    <source>
        <dbReference type="ARBA" id="ARBA00004604"/>
    </source>
</evidence>
<evidence type="ECO:0000259" key="34">
    <source>
        <dbReference type="PROSITE" id="PS50089"/>
    </source>
</evidence>
<keyword evidence="21" id="KW-0832">Ubl conjugation</keyword>
<dbReference type="InterPro" id="IPR027417">
    <property type="entry name" value="P-loop_NTPase"/>
</dbReference>
<dbReference type="GO" id="GO:0003677">
    <property type="term" value="F:DNA binding"/>
    <property type="evidence" value="ECO:0007669"/>
    <property type="project" value="UniProtKB-KW"/>
</dbReference>
<dbReference type="AlphaFoldDB" id="A0A2Y9TH61"/>
<evidence type="ECO:0000256" key="9">
    <source>
        <dbReference type="ARBA" id="ARBA00022490"/>
    </source>
</evidence>
<dbReference type="Pfam" id="PF00271">
    <property type="entry name" value="Helicase_C"/>
    <property type="match status" value="1"/>
</dbReference>
<evidence type="ECO:0000259" key="35">
    <source>
        <dbReference type="PROSITE" id="PS51192"/>
    </source>
</evidence>
<dbReference type="CDD" id="cd18071">
    <property type="entry name" value="DEXHc_HLTF1_SMARC3"/>
    <property type="match status" value="1"/>
</dbReference>
<dbReference type="PROSITE" id="PS00518">
    <property type="entry name" value="ZF_RING_1"/>
    <property type="match status" value="1"/>
</dbReference>
<organism evidence="37 38">
    <name type="scientific">Physeter macrocephalus</name>
    <name type="common">Sperm whale</name>
    <name type="synonym">Physeter catodon</name>
    <dbReference type="NCBI Taxonomy" id="9755"/>
    <lineage>
        <taxon>Eukaryota</taxon>
        <taxon>Metazoa</taxon>
        <taxon>Chordata</taxon>
        <taxon>Craniata</taxon>
        <taxon>Vertebrata</taxon>
        <taxon>Euteleostomi</taxon>
        <taxon>Mammalia</taxon>
        <taxon>Eutheria</taxon>
        <taxon>Laurasiatheria</taxon>
        <taxon>Artiodactyla</taxon>
        <taxon>Whippomorpha</taxon>
        <taxon>Cetacea</taxon>
        <taxon>Odontoceti</taxon>
        <taxon>Physeteridae</taxon>
        <taxon>Physeter</taxon>
    </lineage>
</organism>
<evidence type="ECO:0000256" key="11">
    <source>
        <dbReference type="ARBA" id="ARBA00022553"/>
    </source>
</evidence>
<evidence type="ECO:0000256" key="15">
    <source>
        <dbReference type="ARBA" id="ARBA00022771"/>
    </source>
</evidence>
<evidence type="ECO:0000256" key="5">
    <source>
        <dbReference type="ARBA" id="ARBA00004906"/>
    </source>
</evidence>
<evidence type="ECO:0000256" key="24">
    <source>
        <dbReference type="ARBA" id="ARBA00023159"/>
    </source>
</evidence>
<reference evidence="38" key="1">
    <citation type="submission" date="2025-08" db="UniProtKB">
        <authorList>
            <consortium name="RefSeq"/>
        </authorList>
    </citation>
    <scope>IDENTIFICATION</scope>
    <source>
        <tissue evidence="38">Muscle</tissue>
    </source>
</reference>
<keyword evidence="25" id="KW-0804">Transcription</keyword>
<dbReference type="InterPro" id="IPR038718">
    <property type="entry name" value="SNF2-like_sf"/>
</dbReference>
<dbReference type="GO" id="GO:0008270">
    <property type="term" value="F:zinc ion binding"/>
    <property type="evidence" value="ECO:0007669"/>
    <property type="project" value="UniProtKB-KW"/>
</dbReference>
<feature type="domain" description="Helicase C-terminal" evidence="36">
    <location>
        <begin position="955"/>
        <end position="1119"/>
    </location>
</feature>
<keyword evidence="15 32" id="KW-0863">Zinc-finger</keyword>
<evidence type="ECO:0000256" key="23">
    <source>
        <dbReference type="ARBA" id="ARBA00023125"/>
    </source>
</evidence>
<dbReference type="Pfam" id="PF00176">
    <property type="entry name" value="SNF2-rel_dom"/>
    <property type="match status" value="1"/>
</dbReference>
<evidence type="ECO:0000256" key="1">
    <source>
        <dbReference type="ARBA" id="ARBA00000900"/>
    </source>
</evidence>
<evidence type="ECO:0000256" key="32">
    <source>
        <dbReference type="PROSITE-ProRule" id="PRU00175"/>
    </source>
</evidence>
<evidence type="ECO:0000256" key="17">
    <source>
        <dbReference type="ARBA" id="ARBA00022801"/>
    </source>
</evidence>
<evidence type="ECO:0000256" key="31">
    <source>
        <dbReference type="ARBA" id="ARBA00079572"/>
    </source>
</evidence>
<dbReference type="GO" id="GO:0061630">
    <property type="term" value="F:ubiquitin protein ligase activity"/>
    <property type="evidence" value="ECO:0007669"/>
    <property type="project" value="UniProtKB-EC"/>
</dbReference>
<dbReference type="KEGG" id="pcad:102975970"/>
<keyword evidence="23" id="KW-0238">DNA-binding</keyword>
<dbReference type="InterPro" id="IPR017907">
    <property type="entry name" value="Znf_RING_CS"/>
</dbReference>
<dbReference type="Proteomes" id="UP000248484">
    <property type="component" value="Chromosome 1"/>
</dbReference>
<evidence type="ECO:0000256" key="29">
    <source>
        <dbReference type="ARBA" id="ARBA00078948"/>
    </source>
</evidence>
<keyword evidence="19" id="KW-0862">Zinc</keyword>
<evidence type="ECO:0000256" key="25">
    <source>
        <dbReference type="ARBA" id="ARBA00023163"/>
    </source>
</evidence>
<dbReference type="PROSITE" id="PS50089">
    <property type="entry name" value="ZF_RING_2"/>
    <property type="match status" value="1"/>
</dbReference>
<dbReference type="SMART" id="SM00490">
    <property type="entry name" value="HELICc"/>
    <property type="match status" value="1"/>
</dbReference>
<dbReference type="SUPFAM" id="SSF52540">
    <property type="entry name" value="P-loop containing nucleoside triphosphate hydrolases"/>
    <property type="match status" value="2"/>
</dbReference>
<evidence type="ECO:0000256" key="26">
    <source>
        <dbReference type="ARBA" id="ARBA00023242"/>
    </source>
</evidence>
<dbReference type="Gene3D" id="3.30.70.2330">
    <property type="match status" value="1"/>
</dbReference>
<keyword evidence="16" id="KW-0833">Ubl conjugation pathway</keyword>
<keyword evidence="11" id="KW-0597">Phosphoprotein</keyword>
<evidence type="ECO:0000259" key="36">
    <source>
        <dbReference type="PROSITE" id="PS51194"/>
    </source>
</evidence>
<dbReference type="InterPro" id="IPR014905">
    <property type="entry name" value="HIRAN"/>
</dbReference>
<dbReference type="GO" id="GO:0005524">
    <property type="term" value="F:ATP binding"/>
    <property type="evidence" value="ECO:0007669"/>
    <property type="project" value="UniProtKB-KW"/>
</dbReference>
<evidence type="ECO:0000256" key="4">
    <source>
        <dbReference type="ARBA" id="ARBA00004642"/>
    </source>
</evidence>
<dbReference type="Pfam" id="PF08797">
    <property type="entry name" value="HIRAN"/>
    <property type="match status" value="1"/>
</dbReference>
<evidence type="ECO:0000256" key="14">
    <source>
        <dbReference type="ARBA" id="ARBA00022741"/>
    </source>
</evidence>
<dbReference type="FunCoup" id="A0A2Y9TH61">
    <property type="interactions" value="1694"/>
</dbReference>
<dbReference type="Gene3D" id="3.30.40.10">
    <property type="entry name" value="Zinc/RING finger domain, C3HC4 (zinc finger)"/>
    <property type="match status" value="1"/>
</dbReference>
<keyword evidence="12" id="KW-0808">Transferase</keyword>
<dbReference type="PANTHER" id="PTHR45626">
    <property type="entry name" value="TRANSCRIPTION TERMINATION FACTOR 2-RELATED"/>
    <property type="match status" value="1"/>
</dbReference>
<dbReference type="STRING" id="9755.ENSPCTP00005000107"/>
<dbReference type="EC" id="2.3.2.27" evidence="7"/>
<comment type="similarity">
    <text evidence="6">Belongs to the SNF2/RAD54 helicase family. RAD16 subfamily.</text>
</comment>
<keyword evidence="26" id="KW-0539">Nucleus</keyword>
<keyword evidence="14" id="KW-0547">Nucleotide-binding</keyword>
<keyword evidence="27" id="KW-0511">Multifunctional enzyme</keyword>
<dbReference type="InterPro" id="IPR001650">
    <property type="entry name" value="Helicase_C-like"/>
</dbReference>
<dbReference type="GO" id="GO:0006325">
    <property type="term" value="P:chromatin organization"/>
    <property type="evidence" value="ECO:0007669"/>
    <property type="project" value="UniProtKB-KW"/>
</dbReference>
<feature type="domain" description="RING-type" evidence="34">
    <location>
        <begin position="878"/>
        <end position="919"/>
    </location>
</feature>
<dbReference type="CDD" id="cd18793">
    <property type="entry name" value="SF2_C_SNF"/>
    <property type="match status" value="1"/>
</dbReference>
<dbReference type="Pfam" id="PF13923">
    <property type="entry name" value="zf-C3HC4_2"/>
    <property type="match status" value="1"/>
</dbReference>
<keyword evidence="22" id="KW-0156">Chromatin regulator</keyword>
<evidence type="ECO:0000256" key="18">
    <source>
        <dbReference type="ARBA" id="ARBA00022806"/>
    </source>
</evidence>
<evidence type="ECO:0000256" key="28">
    <source>
        <dbReference type="ARBA" id="ARBA00074454"/>
    </source>
</evidence>
<dbReference type="PROSITE" id="PS51192">
    <property type="entry name" value="HELICASE_ATP_BIND_1"/>
    <property type="match status" value="1"/>
</dbReference>
<proteinExistence type="inferred from homology"/>
<dbReference type="InterPro" id="IPR050628">
    <property type="entry name" value="SNF2_RAD54_helicase_TF"/>
</dbReference>
<dbReference type="RefSeq" id="XP_023987609.2">
    <property type="nucleotide sequence ID" value="XM_024131841.3"/>
</dbReference>
<keyword evidence="9" id="KW-0963">Cytoplasm</keyword>
<dbReference type="PROSITE" id="PS51194">
    <property type="entry name" value="HELICASE_CTER"/>
    <property type="match status" value="1"/>
</dbReference>
<keyword evidence="18" id="KW-0347">Helicase</keyword>
<dbReference type="GO" id="GO:0005654">
    <property type="term" value="C:nucleoplasm"/>
    <property type="evidence" value="ECO:0007669"/>
    <property type="project" value="UniProtKB-SubCell"/>
</dbReference>
<dbReference type="Gene3D" id="3.40.50.10810">
    <property type="entry name" value="Tandem AAA-ATPase domain"/>
    <property type="match status" value="2"/>
</dbReference>